<proteinExistence type="predicted"/>
<feature type="domain" description="NFACT protein RNA binding" evidence="1">
    <location>
        <begin position="222"/>
        <end position="312"/>
    </location>
</feature>
<accession>A0A238YZE1</accession>
<evidence type="ECO:0000313" key="3">
    <source>
        <dbReference type="Proteomes" id="UP000198405"/>
    </source>
</evidence>
<dbReference type="Gene3D" id="3.40.50.620">
    <property type="entry name" value="HUPs"/>
    <property type="match status" value="1"/>
</dbReference>
<dbReference type="InterPro" id="IPR014729">
    <property type="entry name" value="Rossmann-like_a/b/a_fold"/>
</dbReference>
<gene>
    <name evidence="2" type="ORF">SAMN06265340_105106</name>
</gene>
<sequence length="322" mass="35917">MKKAYLLFSGGLDSIIAAKLLRNAGFSVIGVHFKTPFFGKSEKELKKVAETLNIDLEIIDITEEFFPVLKNPPHGYGKNVNPCIDCKVLMLRKLKEIAGDGIIATGEVLGQRPMSQRGDSLKRIERIAGLKGRVFRPLSARLLPETVYEKEGIIKREYFLDIKGRSRKRYPEIIEKIGLNMENLPTPAGGCLLTEPSFAGKVKDLITHDQLTVKDAELLKIGRHFRIGKGKLVVGRNREENPRLKEIFEDGEILLYTESVPGPTGLLRWDSSDSTVEQAAMIVARYSDGKDSDKVSVIVKQNGKEKKMEVSPGIDVAPFRVN</sequence>
<dbReference type="Proteomes" id="UP000198405">
    <property type="component" value="Unassembled WGS sequence"/>
</dbReference>
<evidence type="ECO:0000259" key="1">
    <source>
        <dbReference type="Pfam" id="PF18297"/>
    </source>
</evidence>
<dbReference type="RefSeq" id="WP_089322993.1">
    <property type="nucleotide sequence ID" value="NZ_FZOB01000005.1"/>
</dbReference>
<dbReference type="PANTHER" id="PTHR11933">
    <property type="entry name" value="TRNA 5-METHYLAMINOMETHYL-2-THIOURIDYLATE -METHYLTRANSFERASE"/>
    <property type="match status" value="1"/>
</dbReference>
<dbReference type="InterPro" id="IPR059101">
    <property type="entry name" value="NFACT-R_2"/>
</dbReference>
<keyword evidence="3" id="KW-1185">Reference proteome</keyword>
<evidence type="ECO:0000313" key="2">
    <source>
        <dbReference type="EMBL" id="SNR76078.1"/>
    </source>
</evidence>
<dbReference type="EMBL" id="FZOB01000005">
    <property type="protein sequence ID" value="SNR76078.1"/>
    <property type="molecule type" value="Genomic_DNA"/>
</dbReference>
<name>A0A238YZE1_9BACT</name>
<dbReference type="Pfam" id="PF03054">
    <property type="entry name" value="tRNA_Me_trans"/>
    <property type="match status" value="1"/>
</dbReference>
<reference evidence="3" key="1">
    <citation type="submission" date="2017-06" db="EMBL/GenBank/DDBJ databases">
        <authorList>
            <person name="Varghese N."/>
            <person name="Submissions S."/>
        </authorList>
    </citation>
    <scope>NUCLEOTIDE SEQUENCE [LARGE SCALE GENOMIC DNA]</scope>
    <source>
        <strain evidence="3">DSM 15668</strain>
    </source>
</reference>
<dbReference type="Pfam" id="PF18297">
    <property type="entry name" value="NFACT-R_2"/>
    <property type="match status" value="1"/>
</dbReference>
<dbReference type="AlphaFoldDB" id="A0A238YZE1"/>
<protein>
    <recommendedName>
        <fullName evidence="1">NFACT protein RNA binding domain-containing protein</fullName>
    </recommendedName>
</protein>
<dbReference type="PANTHER" id="PTHR11933:SF6">
    <property type="entry name" value="THIL AANH DOMAIN-CONTAINING PROTEIN"/>
    <property type="match status" value="1"/>
</dbReference>
<organism evidence="2 3">
    <name type="scientific">Desulfurobacterium atlanticum</name>
    <dbReference type="NCBI Taxonomy" id="240169"/>
    <lineage>
        <taxon>Bacteria</taxon>
        <taxon>Pseudomonadati</taxon>
        <taxon>Aquificota</taxon>
        <taxon>Aquificia</taxon>
        <taxon>Desulfurobacteriales</taxon>
        <taxon>Desulfurobacteriaceae</taxon>
        <taxon>Desulfurobacterium</taxon>
    </lineage>
</organism>
<dbReference type="OrthoDB" id="9781887at2"/>
<dbReference type="SUPFAM" id="SSF52402">
    <property type="entry name" value="Adenine nucleotide alpha hydrolases-like"/>
    <property type="match status" value="1"/>
</dbReference>